<feature type="domain" description="Tyr recombinase" evidence="2">
    <location>
        <begin position="1"/>
        <end position="57"/>
    </location>
</feature>
<dbReference type="InterPro" id="IPR011010">
    <property type="entry name" value="DNA_brk_join_enz"/>
</dbReference>
<comment type="caution">
    <text evidence="3">The sequence shown here is derived from an EMBL/GenBank/DDBJ whole genome shotgun (WGS) entry which is preliminary data.</text>
</comment>
<proteinExistence type="predicted"/>
<sequence length="68" mass="7536">MVAKYNFHALRHFHASMLIASGATPKEVQVEMGHSSIQVTFDVYGHLFPENDAERTARAAAMDAEIFA</sequence>
<keyword evidence="4" id="KW-1185">Reference proteome</keyword>
<name>A0ABQ5U214_9PROT</name>
<dbReference type="PROSITE" id="PS51898">
    <property type="entry name" value="TYR_RECOMBINASE"/>
    <property type="match status" value="1"/>
</dbReference>
<evidence type="ECO:0000256" key="1">
    <source>
        <dbReference type="ARBA" id="ARBA00023172"/>
    </source>
</evidence>
<evidence type="ECO:0000313" key="4">
    <source>
        <dbReference type="Proteomes" id="UP001161409"/>
    </source>
</evidence>
<gene>
    <name evidence="3" type="ORF">GCM10007924_10940</name>
</gene>
<reference evidence="3" key="2">
    <citation type="submission" date="2023-01" db="EMBL/GenBank/DDBJ databases">
        <title>Draft genome sequence of Sneathiella chinensis strain NBRC 103408.</title>
        <authorList>
            <person name="Sun Q."/>
            <person name="Mori K."/>
        </authorList>
    </citation>
    <scope>NUCLEOTIDE SEQUENCE</scope>
    <source>
        <strain evidence="3">NBRC 103408</strain>
    </source>
</reference>
<dbReference type="InterPro" id="IPR002104">
    <property type="entry name" value="Integrase_catalytic"/>
</dbReference>
<dbReference type="Pfam" id="PF00589">
    <property type="entry name" value="Phage_integrase"/>
    <property type="match status" value="1"/>
</dbReference>
<dbReference type="EMBL" id="BSNF01000001">
    <property type="protein sequence ID" value="GLQ05873.1"/>
    <property type="molecule type" value="Genomic_DNA"/>
</dbReference>
<dbReference type="Proteomes" id="UP001161409">
    <property type="component" value="Unassembled WGS sequence"/>
</dbReference>
<organism evidence="3 4">
    <name type="scientific">Sneathiella chinensis</name>
    <dbReference type="NCBI Taxonomy" id="349750"/>
    <lineage>
        <taxon>Bacteria</taxon>
        <taxon>Pseudomonadati</taxon>
        <taxon>Pseudomonadota</taxon>
        <taxon>Alphaproteobacteria</taxon>
        <taxon>Sneathiellales</taxon>
        <taxon>Sneathiellaceae</taxon>
        <taxon>Sneathiella</taxon>
    </lineage>
</organism>
<dbReference type="SUPFAM" id="SSF56349">
    <property type="entry name" value="DNA breaking-rejoining enzymes"/>
    <property type="match status" value="1"/>
</dbReference>
<evidence type="ECO:0000313" key="3">
    <source>
        <dbReference type="EMBL" id="GLQ05873.1"/>
    </source>
</evidence>
<keyword evidence="1" id="KW-0233">DNA recombination</keyword>
<dbReference type="InterPro" id="IPR013762">
    <property type="entry name" value="Integrase-like_cat_sf"/>
</dbReference>
<reference evidence="3" key="1">
    <citation type="journal article" date="2014" name="Int. J. Syst. Evol. Microbiol.">
        <title>Complete genome of a new Firmicutes species belonging to the dominant human colonic microbiota ('Ruminococcus bicirculans') reveals two chromosomes and a selective capacity to utilize plant glucans.</title>
        <authorList>
            <consortium name="NISC Comparative Sequencing Program"/>
            <person name="Wegmann U."/>
            <person name="Louis P."/>
            <person name="Goesmann A."/>
            <person name="Henrissat B."/>
            <person name="Duncan S.H."/>
            <person name="Flint H.J."/>
        </authorList>
    </citation>
    <scope>NUCLEOTIDE SEQUENCE</scope>
    <source>
        <strain evidence="3">NBRC 103408</strain>
    </source>
</reference>
<accession>A0ABQ5U214</accession>
<evidence type="ECO:0000259" key="2">
    <source>
        <dbReference type="PROSITE" id="PS51898"/>
    </source>
</evidence>
<dbReference type="Gene3D" id="1.10.443.10">
    <property type="entry name" value="Intergrase catalytic core"/>
    <property type="match status" value="1"/>
</dbReference>
<protein>
    <recommendedName>
        <fullName evidence="2">Tyr recombinase domain-containing protein</fullName>
    </recommendedName>
</protein>